<feature type="transmembrane region" description="Helical" evidence="9">
    <location>
        <begin position="20"/>
        <end position="37"/>
    </location>
</feature>
<evidence type="ECO:0000313" key="11">
    <source>
        <dbReference type="EMBL" id="SCF49111.1"/>
    </source>
</evidence>
<keyword evidence="4" id="KW-0808">Transferase</keyword>
<dbReference type="InterPro" id="IPR036890">
    <property type="entry name" value="HATPase_C_sf"/>
</dbReference>
<dbReference type="PANTHER" id="PTHR24421">
    <property type="entry name" value="NITRATE/NITRITE SENSOR PROTEIN NARX-RELATED"/>
    <property type="match status" value="1"/>
</dbReference>
<evidence type="ECO:0000256" key="9">
    <source>
        <dbReference type="SAM" id="Phobius"/>
    </source>
</evidence>
<keyword evidence="5" id="KW-0547">Nucleotide-binding</keyword>
<keyword evidence="3" id="KW-0597">Phosphoprotein</keyword>
<dbReference type="Proteomes" id="UP000198797">
    <property type="component" value="Unassembled WGS sequence"/>
</dbReference>
<organism evidence="11 12">
    <name type="scientific">Micromonospora matsumotoense</name>
    <dbReference type="NCBI Taxonomy" id="121616"/>
    <lineage>
        <taxon>Bacteria</taxon>
        <taxon>Bacillati</taxon>
        <taxon>Actinomycetota</taxon>
        <taxon>Actinomycetes</taxon>
        <taxon>Micromonosporales</taxon>
        <taxon>Micromonosporaceae</taxon>
        <taxon>Micromonospora</taxon>
    </lineage>
</organism>
<dbReference type="InterPro" id="IPR003594">
    <property type="entry name" value="HATPase_dom"/>
</dbReference>
<sequence length="396" mass="42843">MSVVAPAQLPRRVLGQSPSWLVWGSFALSPLLLFLWVRTGNPANWPLGLRFIVPSLLMALPVVGLRRRPFAALVVMLLDVALVELLTSSAVIYDAQFHSVLRTIQTAALDVAVGYVAALRKPRISVATAAFVLVVQLTVAVALQISPADLNERVTQNLLAVTVAWMVGNSARQRRLFAEAQRVEAAASAVQAERLRIARELHDVVAHCVGVVAMQAGMARRVFDTQPEEARNALTEIEQTGRETLASLRRMLGSLRRADLSSGSAPLDPAPRLSDLDQLAERSRALGVQVEVRSRGADSPLPSDIDLSAYRIIQEAVTNVVRHADARHCEVVVDRRPDELSIQVIDDGRGAAGTGTGFGIVGMRERVSLLGGEFDAGPRPEGGFRVEARIPLVPVR</sequence>
<evidence type="ECO:0000256" key="3">
    <source>
        <dbReference type="ARBA" id="ARBA00022553"/>
    </source>
</evidence>
<evidence type="ECO:0000256" key="1">
    <source>
        <dbReference type="ARBA" id="ARBA00000085"/>
    </source>
</evidence>
<dbReference type="InterPro" id="IPR050482">
    <property type="entry name" value="Sensor_HK_TwoCompSys"/>
</dbReference>
<feature type="domain" description="Histidine kinase/HSP90-like ATPase" evidence="10">
    <location>
        <begin position="304"/>
        <end position="394"/>
    </location>
</feature>
<evidence type="ECO:0000256" key="8">
    <source>
        <dbReference type="ARBA" id="ARBA00023012"/>
    </source>
</evidence>
<evidence type="ECO:0000256" key="5">
    <source>
        <dbReference type="ARBA" id="ARBA00022741"/>
    </source>
</evidence>
<dbReference type="GO" id="GO:0005524">
    <property type="term" value="F:ATP binding"/>
    <property type="evidence" value="ECO:0007669"/>
    <property type="project" value="UniProtKB-KW"/>
</dbReference>
<dbReference type="OrthoDB" id="227596at2"/>
<evidence type="ECO:0000256" key="4">
    <source>
        <dbReference type="ARBA" id="ARBA00022679"/>
    </source>
</evidence>
<dbReference type="SUPFAM" id="SSF55874">
    <property type="entry name" value="ATPase domain of HSP90 chaperone/DNA topoisomerase II/histidine kinase"/>
    <property type="match status" value="1"/>
</dbReference>
<evidence type="ECO:0000259" key="10">
    <source>
        <dbReference type="SMART" id="SM00387"/>
    </source>
</evidence>
<proteinExistence type="predicted"/>
<gene>
    <name evidence="11" type="ORF">GA0070216_13211</name>
</gene>
<dbReference type="CDD" id="cd16917">
    <property type="entry name" value="HATPase_UhpB-NarQ-NarX-like"/>
    <property type="match status" value="1"/>
</dbReference>
<name>A0A1C5AVN8_9ACTN</name>
<keyword evidence="7" id="KW-0067">ATP-binding</keyword>
<comment type="catalytic activity">
    <reaction evidence="1">
        <text>ATP + protein L-histidine = ADP + protein N-phospho-L-histidine.</text>
        <dbReference type="EC" id="2.7.13.3"/>
    </reaction>
</comment>
<dbReference type="Pfam" id="PF07730">
    <property type="entry name" value="HisKA_3"/>
    <property type="match status" value="1"/>
</dbReference>
<dbReference type="GO" id="GO:0016020">
    <property type="term" value="C:membrane"/>
    <property type="evidence" value="ECO:0007669"/>
    <property type="project" value="InterPro"/>
</dbReference>
<dbReference type="RefSeq" id="WP_091254088.1">
    <property type="nucleotide sequence ID" value="NZ_FMCU01000032.1"/>
</dbReference>
<accession>A0A1C5AVN8</accession>
<dbReference type="EMBL" id="FMCU01000032">
    <property type="protein sequence ID" value="SCF49111.1"/>
    <property type="molecule type" value="Genomic_DNA"/>
</dbReference>
<dbReference type="PANTHER" id="PTHR24421:SF10">
    <property type="entry name" value="NITRATE_NITRITE SENSOR PROTEIN NARQ"/>
    <property type="match status" value="1"/>
</dbReference>
<feature type="transmembrane region" description="Helical" evidence="9">
    <location>
        <begin position="43"/>
        <end position="63"/>
    </location>
</feature>
<dbReference type="Pfam" id="PF02518">
    <property type="entry name" value="HATPase_c"/>
    <property type="match status" value="1"/>
</dbReference>
<feature type="transmembrane region" description="Helical" evidence="9">
    <location>
        <begin position="70"/>
        <end position="93"/>
    </location>
</feature>
<reference evidence="12" key="1">
    <citation type="submission" date="2016-06" db="EMBL/GenBank/DDBJ databases">
        <authorList>
            <person name="Varghese N."/>
            <person name="Submissions Spin"/>
        </authorList>
    </citation>
    <scope>NUCLEOTIDE SEQUENCE [LARGE SCALE GENOMIC DNA]</scope>
    <source>
        <strain evidence="12">DSM 44100</strain>
    </source>
</reference>
<evidence type="ECO:0000256" key="7">
    <source>
        <dbReference type="ARBA" id="ARBA00022840"/>
    </source>
</evidence>
<evidence type="ECO:0000313" key="12">
    <source>
        <dbReference type="Proteomes" id="UP000198797"/>
    </source>
</evidence>
<dbReference type="InterPro" id="IPR011712">
    <property type="entry name" value="Sig_transdc_His_kin_sub3_dim/P"/>
</dbReference>
<evidence type="ECO:0000256" key="6">
    <source>
        <dbReference type="ARBA" id="ARBA00022777"/>
    </source>
</evidence>
<keyword evidence="9" id="KW-1133">Transmembrane helix</keyword>
<feature type="transmembrane region" description="Helical" evidence="9">
    <location>
        <begin position="99"/>
        <end position="119"/>
    </location>
</feature>
<dbReference type="Gene3D" id="1.20.5.1930">
    <property type="match status" value="1"/>
</dbReference>
<dbReference type="SMART" id="SM00387">
    <property type="entry name" value="HATPase_c"/>
    <property type="match status" value="1"/>
</dbReference>
<keyword evidence="8" id="KW-0902">Two-component regulatory system</keyword>
<protein>
    <recommendedName>
        <fullName evidence="2">histidine kinase</fullName>
        <ecNumber evidence="2">2.7.13.3</ecNumber>
    </recommendedName>
</protein>
<evidence type="ECO:0000256" key="2">
    <source>
        <dbReference type="ARBA" id="ARBA00012438"/>
    </source>
</evidence>
<keyword evidence="9" id="KW-0812">Transmembrane</keyword>
<keyword evidence="6 11" id="KW-0418">Kinase</keyword>
<keyword evidence="12" id="KW-1185">Reference proteome</keyword>
<feature type="transmembrane region" description="Helical" evidence="9">
    <location>
        <begin position="126"/>
        <end position="145"/>
    </location>
</feature>
<dbReference type="GO" id="GO:0000155">
    <property type="term" value="F:phosphorelay sensor kinase activity"/>
    <property type="evidence" value="ECO:0007669"/>
    <property type="project" value="InterPro"/>
</dbReference>
<dbReference type="GO" id="GO:0046983">
    <property type="term" value="F:protein dimerization activity"/>
    <property type="evidence" value="ECO:0007669"/>
    <property type="project" value="InterPro"/>
</dbReference>
<dbReference type="EC" id="2.7.13.3" evidence="2"/>
<keyword evidence="9" id="KW-0472">Membrane</keyword>
<dbReference type="STRING" id="121616.GA0070216_13211"/>
<dbReference type="Gene3D" id="3.30.565.10">
    <property type="entry name" value="Histidine kinase-like ATPase, C-terminal domain"/>
    <property type="match status" value="1"/>
</dbReference>
<dbReference type="AlphaFoldDB" id="A0A1C5AVN8"/>